<reference evidence="3 4" key="1">
    <citation type="submission" date="2012-12" db="EMBL/GenBank/DDBJ databases">
        <title>Genome Assembly of Photobacterium sp. AK15.</title>
        <authorList>
            <person name="Khatri I."/>
            <person name="Vaidya B."/>
            <person name="Srinivas T.N.R."/>
            <person name="Subramanian S."/>
            <person name="Pinnaka A."/>
        </authorList>
    </citation>
    <scope>NUCLEOTIDE SEQUENCE [LARGE SCALE GENOMIC DNA]</scope>
    <source>
        <strain evidence="3 4">AK15</strain>
    </source>
</reference>
<keyword evidence="4" id="KW-1185">Reference proteome</keyword>
<evidence type="ECO:0000256" key="1">
    <source>
        <dbReference type="SAM" id="Coils"/>
    </source>
</evidence>
<dbReference type="PATRIC" id="fig|1056511.3.peg.1503"/>
<comment type="caution">
    <text evidence="3">The sequence shown here is derived from an EMBL/GenBank/DDBJ whole genome shotgun (WGS) entry which is preliminary data.</text>
</comment>
<accession>L8JDR7</accession>
<evidence type="ECO:0000256" key="2">
    <source>
        <dbReference type="SAM" id="Phobius"/>
    </source>
</evidence>
<keyword evidence="1" id="KW-0175">Coiled coil</keyword>
<dbReference type="AlphaFoldDB" id="L8JDR7"/>
<organism evidence="3 4">
    <name type="scientific">Photobacterium marinum</name>
    <dbReference type="NCBI Taxonomy" id="1056511"/>
    <lineage>
        <taxon>Bacteria</taxon>
        <taxon>Pseudomonadati</taxon>
        <taxon>Pseudomonadota</taxon>
        <taxon>Gammaproteobacteria</taxon>
        <taxon>Vibrionales</taxon>
        <taxon>Vibrionaceae</taxon>
        <taxon>Photobacterium</taxon>
    </lineage>
</organism>
<feature type="transmembrane region" description="Helical" evidence="2">
    <location>
        <begin position="69"/>
        <end position="89"/>
    </location>
</feature>
<feature type="coiled-coil region" evidence="1">
    <location>
        <begin position="25"/>
        <end position="55"/>
    </location>
</feature>
<keyword evidence="2" id="KW-0472">Membrane</keyword>
<sequence>MSEVQFIEKQLRLTLMNHNRVHQKALALERRHAELEGLRNKVEKEILKNEIAKLKQPKVKPWKECFKEAIANSVVRIIISIFVVGILAYQMPAEERMDLVTVQVAKIFELAESNGLSTDKERGQK</sequence>
<keyword evidence="2" id="KW-0812">Transmembrane</keyword>
<protein>
    <submittedName>
        <fullName evidence="3">Uncharacterized protein</fullName>
    </submittedName>
</protein>
<dbReference type="EMBL" id="AMZO01000006">
    <property type="protein sequence ID" value="ELR66965.1"/>
    <property type="molecule type" value="Genomic_DNA"/>
</dbReference>
<gene>
    <name evidence="3" type="ORF">C942_04669</name>
</gene>
<evidence type="ECO:0000313" key="3">
    <source>
        <dbReference type="EMBL" id="ELR66965.1"/>
    </source>
</evidence>
<proteinExistence type="predicted"/>
<name>L8JDR7_9GAMM</name>
<evidence type="ECO:0000313" key="4">
    <source>
        <dbReference type="Proteomes" id="UP000011134"/>
    </source>
</evidence>
<keyword evidence="2" id="KW-1133">Transmembrane helix</keyword>
<dbReference type="Proteomes" id="UP000011134">
    <property type="component" value="Unassembled WGS sequence"/>
</dbReference>